<keyword evidence="1" id="KW-1133">Transmembrane helix</keyword>
<feature type="transmembrane region" description="Helical" evidence="1">
    <location>
        <begin position="78"/>
        <end position="95"/>
    </location>
</feature>
<dbReference type="OrthoDB" id="413122at2759"/>
<gene>
    <name evidence="2" type="ORF">AVEN_188145_1</name>
</gene>
<comment type="caution">
    <text evidence="2">The sequence shown here is derived from an EMBL/GenBank/DDBJ whole genome shotgun (WGS) entry which is preliminary data.</text>
</comment>
<dbReference type="Proteomes" id="UP000499080">
    <property type="component" value="Unassembled WGS sequence"/>
</dbReference>
<organism evidence="2 3">
    <name type="scientific">Araneus ventricosus</name>
    <name type="common">Orbweaver spider</name>
    <name type="synonym">Epeira ventricosa</name>
    <dbReference type="NCBI Taxonomy" id="182803"/>
    <lineage>
        <taxon>Eukaryota</taxon>
        <taxon>Metazoa</taxon>
        <taxon>Ecdysozoa</taxon>
        <taxon>Arthropoda</taxon>
        <taxon>Chelicerata</taxon>
        <taxon>Arachnida</taxon>
        <taxon>Araneae</taxon>
        <taxon>Araneomorphae</taxon>
        <taxon>Entelegynae</taxon>
        <taxon>Araneoidea</taxon>
        <taxon>Araneidae</taxon>
        <taxon>Araneus</taxon>
    </lineage>
</organism>
<keyword evidence="3" id="KW-1185">Reference proteome</keyword>
<dbReference type="AlphaFoldDB" id="A0A4Y2N9Y4"/>
<dbReference type="EMBL" id="BGPR01008805">
    <property type="protein sequence ID" value="GBN36205.1"/>
    <property type="molecule type" value="Genomic_DNA"/>
</dbReference>
<evidence type="ECO:0000256" key="1">
    <source>
        <dbReference type="SAM" id="Phobius"/>
    </source>
</evidence>
<evidence type="ECO:0000313" key="2">
    <source>
        <dbReference type="EMBL" id="GBN36205.1"/>
    </source>
</evidence>
<proteinExistence type="predicted"/>
<protein>
    <submittedName>
        <fullName evidence="2">Uncharacterized protein</fullName>
    </submittedName>
</protein>
<sequence length="99" mass="11431">MYGSEARGALPVLKSFWWVEIPLPLNLSNSSADYLQELKINFERAADLASLTTAKKQNSYVHYFNRGKRMKEFNKGELVYLLILILLTNYMQDGLDQVK</sequence>
<evidence type="ECO:0000313" key="3">
    <source>
        <dbReference type="Proteomes" id="UP000499080"/>
    </source>
</evidence>
<accession>A0A4Y2N9Y4</accession>
<keyword evidence="1" id="KW-0812">Transmembrane</keyword>
<reference evidence="2 3" key="1">
    <citation type="journal article" date="2019" name="Sci. Rep.">
        <title>Orb-weaving spider Araneus ventricosus genome elucidates the spidroin gene catalogue.</title>
        <authorList>
            <person name="Kono N."/>
            <person name="Nakamura H."/>
            <person name="Ohtoshi R."/>
            <person name="Moran D.A.P."/>
            <person name="Shinohara A."/>
            <person name="Yoshida Y."/>
            <person name="Fujiwara M."/>
            <person name="Mori M."/>
            <person name="Tomita M."/>
            <person name="Arakawa K."/>
        </authorList>
    </citation>
    <scope>NUCLEOTIDE SEQUENCE [LARGE SCALE GENOMIC DNA]</scope>
</reference>
<name>A0A4Y2N9Y4_ARAVE</name>
<keyword evidence="1" id="KW-0472">Membrane</keyword>